<proteinExistence type="predicted"/>
<accession>A0A0F3GR79</accession>
<comment type="caution">
    <text evidence="2">The sequence shown here is derived from an EMBL/GenBank/DDBJ whole genome shotgun (WGS) entry which is preliminary data.</text>
</comment>
<dbReference type="Pfam" id="PF07963">
    <property type="entry name" value="N_methyl"/>
    <property type="match status" value="1"/>
</dbReference>
<keyword evidence="1" id="KW-1133">Transmembrane helix</keyword>
<feature type="transmembrane region" description="Helical" evidence="1">
    <location>
        <begin position="6"/>
        <end position="29"/>
    </location>
</feature>
<dbReference type="NCBIfam" id="TIGR02532">
    <property type="entry name" value="IV_pilin_GFxxxE"/>
    <property type="match status" value="1"/>
</dbReference>
<evidence type="ECO:0000256" key="1">
    <source>
        <dbReference type="SAM" id="Phobius"/>
    </source>
</evidence>
<keyword evidence="3" id="KW-1185">Reference proteome</keyword>
<dbReference type="Proteomes" id="UP000033423">
    <property type="component" value="Unassembled WGS sequence"/>
</dbReference>
<dbReference type="InterPro" id="IPR012902">
    <property type="entry name" value="N_methyl_site"/>
</dbReference>
<evidence type="ECO:0000313" key="2">
    <source>
        <dbReference type="EMBL" id="KJU83233.1"/>
    </source>
</evidence>
<name>A0A0F3GR79_9BACT</name>
<organism evidence="2 3">
    <name type="scientific">Candidatus Magnetobacterium bavaricum</name>
    <dbReference type="NCBI Taxonomy" id="29290"/>
    <lineage>
        <taxon>Bacteria</taxon>
        <taxon>Pseudomonadati</taxon>
        <taxon>Nitrospirota</taxon>
        <taxon>Thermodesulfovibrionia</taxon>
        <taxon>Thermodesulfovibrionales</taxon>
        <taxon>Candidatus Magnetobacteriaceae</taxon>
        <taxon>Candidatus Magnetobacterium</taxon>
    </lineage>
</organism>
<gene>
    <name evidence="2" type="ORF">MBAV_004568</name>
</gene>
<sequence length="112" mass="12593">MKRDGFTLLEVLIALAIVSGVLVTLIHTLNYNLSVLQRHEVITVASLLAKEKLSEAMRLHVTEDSGKFPVPFEDYVFVLRNHASPIPDVVVVEITVKKAKEQVVLRALYKKQ</sequence>
<evidence type="ECO:0000313" key="3">
    <source>
        <dbReference type="Proteomes" id="UP000033423"/>
    </source>
</evidence>
<keyword evidence="1" id="KW-0812">Transmembrane</keyword>
<reference evidence="2 3" key="1">
    <citation type="submission" date="2015-02" db="EMBL/GenBank/DDBJ databases">
        <title>Single-cell genomics of uncultivated deep-branching MTB reveals a conserved set of magnetosome genes.</title>
        <authorList>
            <person name="Kolinko S."/>
            <person name="Richter M."/>
            <person name="Glockner F.O."/>
            <person name="Brachmann A."/>
            <person name="Schuler D."/>
        </authorList>
    </citation>
    <scope>NUCLEOTIDE SEQUENCE [LARGE SCALE GENOMIC DNA]</scope>
    <source>
        <strain evidence="2">TM-1</strain>
    </source>
</reference>
<dbReference type="AlphaFoldDB" id="A0A0F3GR79"/>
<protein>
    <submittedName>
        <fullName evidence="2">Type II secretion system protein GspI</fullName>
    </submittedName>
</protein>
<dbReference type="EMBL" id="LACI01001978">
    <property type="protein sequence ID" value="KJU83233.1"/>
    <property type="molecule type" value="Genomic_DNA"/>
</dbReference>
<keyword evidence="1" id="KW-0472">Membrane</keyword>